<protein>
    <submittedName>
        <fullName evidence="1">Uncharacterized protein</fullName>
    </submittedName>
</protein>
<gene>
    <name evidence="1" type="ORF">TSPGSL018_11003</name>
</gene>
<evidence type="ECO:0000313" key="1">
    <source>
        <dbReference type="EMBL" id="JAC67500.1"/>
    </source>
</evidence>
<reference evidence="1" key="1">
    <citation type="submission" date="2014-05" db="EMBL/GenBank/DDBJ databases">
        <title>The transcriptome of the halophilic microalga Tetraselmis sp. GSL018 isolated from the Great Salt Lake, Utah.</title>
        <authorList>
            <person name="Jinkerson R.E."/>
            <person name="D'Adamo S."/>
            <person name="Posewitz M.C."/>
        </authorList>
    </citation>
    <scope>NUCLEOTIDE SEQUENCE</scope>
    <source>
        <strain evidence="1">GSL018</strain>
    </source>
</reference>
<proteinExistence type="predicted"/>
<sequence length="122" mass="13238">GILKGQTPGCVVRVTECIVQIRACSGAHTRFLRRTEWAEPHGQGYSATAVERICFLPFPALPLSLPLSVSLPLTCTRVCLGTDCVHGFIPILKSRQTAVPGPAEERAAPFLPARPSYRLMIP</sequence>
<feature type="non-terminal residue" evidence="1">
    <location>
        <position position="1"/>
    </location>
</feature>
<accession>A0A061RA09</accession>
<dbReference type="EMBL" id="GBEZ01018998">
    <property type="protein sequence ID" value="JAC67500.1"/>
    <property type="molecule type" value="Transcribed_RNA"/>
</dbReference>
<organism evidence="1">
    <name type="scientific">Tetraselmis sp. GSL018</name>
    <dbReference type="NCBI Taxonomy" id="582737"/>
    <lineage>
        <taxon>Eukaryota</taxon>
        <taxon>Viridiplantae</taxon>
        <taxon>Chlorophyta</taxon>
        <taxon>core chlorophytes</taxon>
        <taxon>Chlorodendrophyceae</taxon>
        <taxon>Chlorodendrales</taxon>
        <taxon>Chlorodendraceae</taxon>
        <taxon>Tetraselmis</taxon>
    </lineage>
</organism>
<dbReference type="AlphaFoldDB" id="A0A061RA09"/>
<name>A0A061RA09_9CHLO</name>